<dbReference type="PIRSF" id="PIRSF016839">
    <property type="entry name" value="PhP"/>
    <property type="match status" value="1"/>
</dbReference>
<evidence type="ECO:0000256" key="2">
    <source>
        <dbReference type="ARBA" id="ARBA00022801"/>
    </source>
</evidence>
<dbReference type="InterPro" id="IPR017947">
    <property type="entry name" value="AryldialkylPase_Zn-BS"/>
</dbReference>
<reference evidence="6 7" key="1">
    <citation type="submission" date="2018-03" db="EMBL/GenBank/DDBJ databases">
        <authorList>
            <person name="Gully D."/>
        </authorList>
    </citation>
    <scope>NUCLEOTIDE SEQUENCE [LARGE SCALE GENOMIC DNA]</scope>
    <source>
        <strain evidence="6">ORS3257</strain>
    </source>
</reference>
<keyword evidence="2" id="KW-0378">Hydrolase</keyword>
<dbReference type="AlphaFoldDB" id="A0A2U3QA62"/>
<feature type="binding site" evidence="4">
    <location>
        <position position="23"/>
    </location>
    <ligand>
        <name>Zn(2+)</name>
        <dbReference type="ChEBI" id="CHEBI:29105"/>
        <label>1</label>
    </ligand>
</feature>
<proteinExistence type="inferred from homology"/>
<dbReference type="PROSITE" id="PS51347">
    <property type="entry name" value="PHOSPHOTRIESTERASE_2"/>
    <property type="match status" value="1"/>
</dbReference>
<dbReference type="InterPro" id="IPR001559">
    <property type="entry name" value="Phosphotriesterase"/>
</dbReference>
<dbReference type="SUPFAM" id="SSF51556">
    <property type="entry name" value="Metallo-dependent hydrolases"/>
    <property type="match status" value="1"/>
</dbReference>
<dbReference type="GO" id="GO:0008270">
    <property type="term" value="F:zinc ion binding"/>
    <property type="evidence" value="ECO:0007669"/>
    <property type="project" value="InterPro"/>
</dbReference>
<dbReference type="PANTHER" id="PTHR10819">
    <property type="entry name" value="PHOSPHOTRIESTERASE-RELATED"/>
    <property type="match status" value="1"/>
</dbReference>
<comment type="similarity">
    <text evidence="5">Belongs to the metallo-dependent hydrolases superfamily. Phosphotriesterase family.</text>
</comment>
<organism evidence="6 7">
    <name type="scientific">Bradyrhizobium vignae</name>
    <dbReference type="NCBI Taxonomy" id="1549949"/>
    <lineage>
        <taxon>Bacteria</taxon>
        <taxon>Pseudomonadati</taxon>
        <taxon>Pseudomonadota</taxon>
        <taxon>Alphaproteobacteria</taxon>
        <taxon>Hyphomicrobiales</taxon>
        <taxon>Nitrobacteraceae</taxon>
        <taxon>Bradyrhizobium</taxon>
    </lineage>
</organism>
<feature type="binding site" evidence="4">
    <location>
        <position position="21"/>
    </location>
    <ligand>
        <name>Zn(2+)</name>
        <dbReference type="ChEBI" id="CHEBI:29105"/>
        <label>1</label>
    </ligand>
</feature>
<gene>
    <name evidence="6" type="ORF">BRAD3257_7624</name>
</gene>
<dbReference type="RefSeq" id="WP_122405381.1">
    <property type="nucleotide sequence ID" value="NZ_LS398110.1"/>
</dbReference>
<keyword evidence="1 4" id="KW-0479">Metal-binding</keyword>
<dbReference type="Pfam" id="PF02126">
    <property type="entry name" value="PTE"/>
    <property type="match status" value="1"/>
</dbReference>
<dbReference type="Proteomes" id="UP000246085">
    <property type="component" value="Chromosome BRAD3257"/>
</dbReference>
<feature type="binding site" description="via carbamate group" evidence="4">
    <location>
        <position position="138"/>
    </location>
    <ligand>
        <name>Zn(2+)</name>
        <dbReference type="ChEBI" id="CHEBI:29105"/>
        <label>1</label>
    </ligand>
</feature>
<dbReference type="PROSITE" id="PS01322">
    <property type="entry name" value="PHOSPHOTRIESTERASE_1"/>
    <property type="match status" value="1"/>
</dbReference>
<evidence type="ECO:0000313" key="6">
    <source>
        <dbReference type="EMBL" id="SPP98305.1"/>
    </source>
</evidence>
<accession>A0A2U3QA62</accession>
<dbReference type="EMBL" id="LS398110">
    <property type="protein sequence ID" value="SPP98305.1"/>
    <property type="molecule type" value="Genomic_DNA"/>
</dbReference>
<feature type="binding site" evidence="4">
    <location>
        <position position="199"/>
    </location>
    <ligand>
        <name>Zn(2+)</name>
        <dbReference type="ChEBI" id="CHEBI:29105"/>
        <label>2</label>
    </ligand>
</feature>
<protein>
    <submittedName>
        <fullName evidence="6">Putative Phosphotriesterase homology protein</fullName>
    </submittedName>
</protein>
<evidence type="ECO:0000256" key="3">
    <source>
        <dbReference type="PIRSR" id="PIRSR601559-50"/>
    </source>
</evidence>
<dbReference type="Gene3D" id="3.20.20.140">
    <property type="entry name" value="Metal-dependent hydrolases"/>
    <property type="match status" value="1"/>
</dbReference>
<evidence type="ECO:0000313" key="7">
    <source>
        <dbReference type="Proteomes" id="UP000246085"/>
    </source>
</evidence>
<name>A0A2U3QA62_9BRAD</name>
<feature type="binding site" evidence="4">
    <location>
        <position position="256"/>
    </location>
    <ligand>
        <name>Zn(2+)</name>
        <dbReference type="ChEBI" id="CHEBI:29105"/>
        <label>1</label>
    </ligand>
</feature>
<feature type="binding site" evidence="4">
    <location>
        <position position="171"/>
    </location>
    <ligand>
        <name>Zn(2+)</name>
        <dbReference type="ChEBI" id="CHEBI:29105"/>
        <label>2</label>
    </ligand>
</feature>
<evidence type="ECO:0000256" key="4">
    <source>
        <dbReference type="PIRSR" id="PIRSR601559-51"/>
    </source>
</evidence>
<dbReference type="InterPro" id="IPR032466">
    <property type="entry name" value="Metal_Hydrolase"/>
</dbReference>
<feature type="binding site" description="via carbamate group" evidence="4">
    <location>
        <position position="138"/>
    </location>
    <ligand>
        <name>Zn(2+)</name>
        <dbReference type="ChEBI" id="CHEBI:29105"/>
        <label>2</label>
    </ligand>
</feature>
<evidence type="ECO:0000256" key="5">
    <source>
        <dbReference type="PROSITE-ProRule" id="PRU00679"/>
    </source>
</evidence>
<sequence>MMIETVTGAIPVESLGRTLMHEHLFIAFPGAWFDPLARFSRADLIAEAVRRLVQLRTDHNVRTFVDPCPIELGRDVTLMKEVSEKAGMQIICTTGFYYEERGLPFYWRARTVDEIAELYIREITHGIGETGVKAGALKVSTSAPAVTDQEKKFLAAACIAQRATGVPIITHTTDGCAGPEQQELFAIGGVAAHRCLIGHCCGNADHLYHRRIVEGGSYIGFDQIGADHVQPDEVRAGNVAKLVRDGFRSQVMMSMDRLCGHLGKPSARRLTSEEIARIEDLKSRRLWQEHTYMFTEFIPMLRARGVLETDIVSILEDNPRRFFAGTVLPENALY</sequence>
<comment type="cofactor">
    <cofactor evidence="4">
        <name>a divalent metal cation</name>
        <dbReference type="ChEBI" id="CHEBI:60240"/>
    </cofactor>
    <text evidence="4">Binds 2 divalent metal cations per subunit.</text>
</comment>
<dbReference type="KEGG" id="bvz:BRAD3257_7624"/>
<feature type="modified residue" description="N6-carboxylysine" evidence="3 5">
    <location>
        <position position="138"/>
    </location>
</feature>
<dbReference type="GO" id="GO:0016788">
    <property type="term" value="F:hydrolase activity, acting on ester bonds"/>
    <property type="evidence" value="ECO:0007669"/>
    <property type="project" value="InterPro"/>
</dbReference>
<dbReference type="PANTHER" id="PTHR10819:SF3">
    <property type="entry name" value="PHOSPHOTRIESTERASE-RELATED PROTEIN"/>
    <property type="match status" value="1"/>
</dbReference>
<evidence type="ECO:0000256" key="1">
    <source>
        <dbReference type="ARBA" id="ARBA00022723"/>
    </source>
</evidence>